<keyword evidence="5" id="KW-0464">Manganese</keyword>
<dbReference type="EC" id="3.1.3.16" evidence="1"/>
<feature type="non-terminal residue" evidence="7">
    <location>
        <position position="247"/>
    </location>
</feature>
<evidence type="ECO:0000256" key="2">
    <source>
        <dbReference type="ARBA" id="ARBA00022723"/>
    </source>
</evidence>
<dbReference type="SUPFAM" id="SSF56300">
    <property type="entry name" value="Metallo-dependent phosphatases"/>
    <property type="match status" value="1"/>
</dbReference>
<dbReference type="InterPro" id="IPR050341">
    <property type="entry name" value="PP1_catalytic_subunit"/>
</dbReference>
<keyword evidence="2" id="KW-0479">Metal-binding</keyword>
<evidence type="ECO:0000256" key="1">
    <source>
        <dbReference type="ARBA" id="ARBA00013081"/>
    </source>
</evidence>
<accession>A0AA36GBP5</accession>
<gene>
    <name evidence="7" type="ORF">MSPICULIGERA_LOCUS23243</name>
</gene>
<feature type="region of interest" description="Disordered" evidence="6">
    <location>
        <begin position="108"/>
        <end position="134"/>
    </location>
</feature>
<name>A0AA36GBP5_9BILA</name>
<proteinExistence type="predicted"/>
<keyword evidence="3" id="KW-0378">Hydrolase</keyword>
<evidence type="ECO:0000256" key="3">
    <source>
        <dbReference type="ARBA" id="ARBA00022801"/>
    </source>
</evidence>
<dbReference type="PANTHER" id="PTHR11668">
    <property type="entry name" value="SERINE/THREONINE PROTEIN PHOSPHATASE"/>
    <property type="match status" value="1"/>
</dbReference>
<evidence type="ECO:0000256" key="5">
    <source>
        <dbReference type="ARBA" id="ARBA00023211"/>
    </source>
</evidence>
<keyword evidence="4" id="KW-0904">Protein phosphatase</keyword>
<evidence type="ECO:0000313" key="8">
    <source>
        <dbReference type="Proteomes" id="UP001177023"/>
    </source>
</evidence>
<dbReference type="GO" id="GO:0005737">
    <property type="term" value="C:cytoplasm"/>
    <property type="evidence" value="ECO:0007669"/>
    <property type="project" value="TreeGrafter"/>
</dbReference>
<dbReference type="Gene3D" id="3.60.21.10">
    <property type="match status" value="1"/>
</dbReference>
<sequence>MHGGIGPELTRRLARDGFEPDDDSYDDLRTALLWSDPNHQIKGEECGTAYALNHRRGKGYYYGGEAIATIRQDLGIDFIVRAHQEMDTGVRFFEDWLISVYTTSWRAPQPATPEARQKQNESEDLSKEVSPEATKHRRDIIEAMEEEGQIGGVLVYDGIKFTMIHFIPVNNKPYQTDKAFAKAFETKRANELCFAENNCEESDSSSSDSSTESSDEVTIAEKAPARRKAAVVLEVDAKKKDNAEDKH</sequence>
<dbReference type="InterPro" id="IPR029052">
    <property type="entry name" value="Metallo-depent_PP-like"/>
</dbReference>
<keyword evidence="8" id="KW-1185">Reference proteome</keyword>
<dbReference type="EMBL" id="CATQJA010002703">
    <property type="protein sequence ID" value="CAJ0585214.1"/>
    <property type="molecule type" value="Genomic_DNA"/>
</dbReference>
<dbReference type="GO" id="GO:0046872">
    <property type="term" value="F:metal ion binding"/>
    <property type="evidence" value="ECO:0007669"/>
    <property type="project" value="UniProtKB-KW"/>
</dbReference>
<organism evidence="7 8">
    <name type="scientific">Mesorhabditis spiculigera</name>
    <dbReference type="NCBI Taxonomy" id="96644"/>
    <lineage>
        <taxon>Eukaryota</taxon>
        <taxon>Metazoa</taxon>
        <taxon>Ecdysozoa</taxon>
        <taxon>Nematoda</taxon>
        <taxon>Chromadorea</taxon>
        <taxon>Rhabditida</taxon>
        <taxon>Rhabditina</taxon>
        <taxon>Rhabditomorpha</taxon>
        <taxon>Rhabditoidea</taxon>
        <taxon>Rhabditidae</taxon>
        <taxon>Mesorhabditinae</taxon>
        <taxon>Mesorhabditis</taxon>
    </lineage>
</organism>
<dbReference type="GO" id="GO:0005634">
    <property type="term" value="C:nucleus"/>
    <property type="evidence" value="ECO:0007669"/>
    <property type="project" value="TreeGrafter"/>
</dbReference>
<evidence type="ECO:0000313" key="7">
    <source>
        <dbReference type="EMBL" id="CAJ0585214.1"/>
    </source>
</evidence>
<feature type="region of interest" description="Disordered" evidence="6">
    <location>
        <begin position="198"/>
        <end position="226"/>
    </location>
</feature>
<dbReference type="GO" id="GO:0004722">
    <property type="term" value="F:protein serine/threonine phosphatase activity"/>
    <property type="evidence" value="ECO:0007669"/>
    <property type="project" value="UniProtKB-EC"/>
</dbReference>
<dbReference type="PANTHER" id="PTHR11668:SF300">
    <property type="entry name" value="SERINE_THREONINE-PROTEIN PHOSPHATASE"/>
    <property type="match status" value="1"/>
</dbReference>
<evidence type="ECO:0000256" key="6">
    <source>
        <dbReference type="SAM" id="MobiDB-lite"/>
    </source>
</evidence>
<dbReference type="Proteomes" id="UP001177023">
    <property type="component" value="Unassembled WGS sequence"/>
</dbReference>
<reference evidence="7" key="1">
    <citation type="submission" date="2023-06" db="EMBL/GenBank/DDBJ databases">
        <authorList>
            <person name="Delattre M."/>
        </authorList>
    </citation>
    <scope>NUCLEOTIDE SEQUENCE</scope>
    <source>
        <strain evidence="7">AF72</strain>
    </source>
</reference>
<feature type="compositionally biased region" description="Basic and acidic residues" evidence="6">
    <location>
        <begin position="115"/>
        <end position="134"/>
    </location>
</feature>
<comment type="caution">
    <text evidence="7">The sequence shown here is derived from an EMBL/GenBank/DDBJ whole genome shotgun (WGS) entry which is preliminary data.</text>
</comment>
<protein>
    <recommendedName>
        <fullName evidence="1">protein-serine/threonine phosphatase</fullName>
        <ecNumber evidence="1">3.1.3.16</ecNumber>
    </recommendedName>
</protein>
<evidence type="ECO:0000256" key="4">
    <source>
        <dbReference type="ARBA" id="ARBA00022912"/>
    </source>
</evidence>
<dbReference type="AlphaFoldDB" id="A0AA36GBP5"/>